<evidence type="ECO:0000256" key="8">
    <source>
        <dbReference type="ARBA" id="ARBA00022840"/>
    </source>
</evidence>
<feature type="domain" description="PAS" evidence="14">
    <location>
        <begin position="926"/>
        <end position="1004"/>
    </location>
</feature>
<reference evidence="15 16" key="1">
    <citation type="submission" date="2017-12" db="EMBL/GenBank/DDBJ databases">
        <title>Anaerobic carbon monoxide metabolism by Pleomorphomonas carboxyditropha sp. nov., a new mesophilic hydrogenogenic carboxidotroph.</title>
        <authorList>
            <person name="Esquivel-Elizondo S."/>
            <person name="Krajmalnik-Brown R."/>
        </authorList>
    </citation>
    <scope>NUCLEOTIDE SEQUENCE [LARGE SCALE GENOMIC DNA]</scope>
    <source>
        <strain evidence="15 16">R5-392</strain>
    </source>
</reference>
<evidence type="ECO:0000256" key="6">
    <source>
        <dbReference type="ARBA" id="ARBA00022741"/>
    </source>
</evidence>
<accession>A0A2N3LRG7</accession>
<proteinExistence type="predicted"/>
<dbReference type="OrthoDB" id="9801651at2"/>
<dbReference type="SUPFAM" id="SSF55874">
    <property type="entry name" value="ATPase domain of HSP90 chaperone/DNA topoisomerase II/histidine kinase"/>
    <property type="match status" value="1"/>
</dbReference>
<dbReference type="InterPro" id="IPR005467">
    <property type="entry name" value="His_kinase_dom"/>
</dbReference>
<dbReference type="Proteomes" id="UP000233491">
    <property type="component" value="Unassembled WGS sequence"/>
</dbReference>
<dbReference type="CDD" id="cd00082">
    <property type="entry name" value="HisKA"/>
    <property type="match status" value="1"/>
</dbReference>
<dbReference type="PANTHER" id="PTHR43047:SF72">
    <property type="entry name" value="OSMOSENSING HISTIDINE PROTEIN KINASE SLN1"/>
    <property type="match status" value="1"/>
</dbReference>
<dbReference type="SUPFAM" id="SSF47384">
    <property type="entry name" value="Homodimeric domain of signal transducing histidine kinase"/>
    <property type="match status" value="1"/>
</dbReference>
<evidence type="ECO:0000313" key="15">
    <source>
        <dbReference type="EMBL" id="PKR87198.1"/>
    </source>
</evidence>
<gene>
    <name evidence="15" type="ORF">CXZ10_21075</name>
</gene>
<evidence type="ECO:0000256" key="1">
    <source>
        <dbReference type="ARBA" id="ARBA00000085"/>
    </source>
</evidence>
<dbReference type="SUPFAM" id="SSF55785">
    <property type="entry name" value="PYP-like sensor domain (PAS domain)"/>
    <property type="match status" value="1"/>
</dbReference>
<name>A0A2N3LRG7_9HYPH</name>
<dbReference type="GO" id="GO:0000155">
    <property type="term" value="F:phosphorelay sensor kinase activity"/>
    <property type="evidence" value="ECO:0007669"/>
    <property type="project" value="InterPro"/>
</dbReference>
<dbReference type="EC" id="2.7.13.3" evidence="3"/>
<protein>
    <recommendedName>
        <fullName evidence="3">histidine kinase</fullName>
        <ecNumber evidence="3">2.7.13.3</ecNumber>
    </recommendedName>
</protein>
<feature type="compositionally biased region" description="Low complexity" evidence="12">
    <location>
        <begin position="334"/>
        <end position="349"/>
    </location>
</feature>
<dbReference type="CDD" id="cd00130">
    <property type="entry name" value="PAS"/>
    <property type="match status" value="1"/>
</dbReference>
<dbReference type="InterPro" id="IPR036097">
    <property type="entry name" value="HisK_dim/P_sf"/>
</dbReference>
<dbReference type="Pfam" id="PF00512">
    <property type="entry name" value="HisKA"/>
    <property type="match status" value="1"/>
</dbReference>
<evidence type="ECO:0000313" key="16">
    <source>
        <dbReference type="Proteomes" id="UP000233491"/>
    </source>
</evidence>
<dbReference type="InterPro" id="IPR004358">
    <property type="entry name" value="Sig_transdc_His_kin-like_C"/>
</dbReference>
<keyword evidence="6" id="KW-0547">Nucleotide-binding</keyword>
<keyword evidence="10" id="KW-0472">Membrane</keyword>
<dbReference type="Gene3D" id="3.30.565.10">
    <property type="entry name" value="Histidine kinase-like ATPase, C-terminal domain"/>
    <property type="match status" value="1"/>
</dbReference>
<comment type="subcellular location">
    <subcellularLocation>
        <location evidence="2">Membrane</location>
    </subcellularLocation>
</comment>
<evidence type="ECO:0000256" key="9">
    <source>
        <dbReference type="ARBA" id="ARBA00023012"/>
    </source>
</evidence>
<keyword evidence="4" id="KW-0597">Phosphoprotein</keyword>
<dbReference type="Gene3D" id="1.10.287.130">
    <property type="match status" value="1"/>
</dbReference>
<keyword evidence="5" id="KW-0808">Transferase</keyword>
<dbReference type="InterPro" id="IPR013767">
    <property type="entry name" value="PAS_fold"/>
</dbReference>
<feature type="region of interest" description="Disordered" evidence="12">
    <location>
        <begin position="625"/>
        <end position="648"/>
    </location>
</feature>
<keyword evidence="7 15" id="KW-0418">Kinase</keyword>
<dbReference type="Pfam" id="PF13188">
    <property type="entry name" value="PAS_8"/>
    <property type="match status" value="1"/>
</dbReference>
<evidence type="ECO:0000256" key="10">
    <source>
        <dbReference type="ARBA" id="ARBA00023136"/>
    </source>
</evidence>
<dbReference type="InterPro" id="IPR036890">
    <property type="entry name" value="HATPase_C_sf"/>
</dbReference>
<dbReference type="PROSITE" id="PS50112">
    <property type="entry name" value="PAS"/>
    <property type="match status" value="1"/>
</dbReference>
<dbReference type="GO" id="GO:0009927">
    <property type="term" value="F:histidine phosphotransfer kinase activity"/>
    <property type="evidence" value="ECO:0007669"/>
    <property type="project" value="TreeGrafter"/>
</dbReference>
<dbReference type="PRINTS" id="PR00344">
    <property type="entry name" value="BCTRLSENSOR"/>
</dbReference>
<dbReference type="Pfam" id="PF02518">
    <property type="entry name" value="HATPase_c"/>
    <property type="match status" value="1"/>
</dbReference>
<feature type="region of interest" description="Disordered" evidence="12">
    <location>
        <begin position="686"/>
        <end position="714"/>
    </location>
</feature>
<comment type="catalytic activity">
    <reaction evidence="1">
        <text>ATP + protein L-histidine = ADP + protein N-phospho-L-histidine.</text>
        <dbReference type="EC" id="2.7.13.3"/>
    </reaction>
</comment>
<dbReference type="InterPro" id="IPR000014">
    <property type="entry name" value="PAS"/>
</dbReference>
<evidence type="ECO:0000256" key="11">
    <source>
        <dbReference type="SAM" id="Coils"/>
    </source>
</evidence>
<sequence>MFAVRPAQSVGDGGFLLPAPPVETPRCRKRWRRGMSGGADLFRVLSQTENVGPLVADTRPSLVVDRTGSRLLWANAAGAAFFGVTTIDKLTALRFASNSPFARRIATLDDMLVSSQDRIERLPLQRGLLPRPTVCKASRVTADGVKAILLTIVDGTGSFTGDPVSAFAALTATALPPAAETVAKTENTAAEPIGIVSDVVATDAAEPIETVVDAAAPDMPEPIDTADEITAEEAVLDLVADNTEAVIDAPLPEVAETFETVSEEASSESAEEDLAAEPDAVAEGEATAEEVEAEPCDADVEKDQAEPSADVETVLQEASSEPDGRVEAPEDTAPETAEPSLAEAAPEPAVSETNAEDVPPETVDATPEAAAPAFVFPTHGRPVRFVFELDPLLAFTFVSADLAATVGPGMADILGRTWSEVAGRLEFDPAGRIAEALGHRDTFTGLTVDWPVEGENLRVPADLAGMPVFGRERAFRGYRGFGVLKTGAAFEAPIPAEPIAASEPDEAAPLPPTESDATDGVTEEEVSSVAIVGAESAEQPVDDGADAPLVVDDVSSAEAVQEARAVEDAAAEAAPESDTPELPQTTEETISDALAAETPDASEPETFPSFETADETALMEAEVGTADEVAPEEPEAETADGSSTEADVEIADEPVDVASEADLSDITAATEQDLPDETLLADEEPTEADELVEPLPLVTPPEDVASDLADPELPPLSVSADEVAAEPIDPEPAAPSVSEVTSAPAATHRATFASLTGDKAKALSKPERDAFDKIAEALADAFGPRIMADPADRQPVHPIPVVSRQAETQPEIGPSVDVALLDKLPVALAILRGGDIIHANRAFLDLCGYPDVATIDGDGGFAQVFEGAALSRDAAIPAIRRRDGVEIPVSARLHSMPMDGGIASLLVVQETAAATSRDRLATAEQRAEDMEAILDTATDGVLVLDQKGLVIGANKSAEALFGNERSHMIGMAFVDLLAPESHRSALDYLDGLGRNALSSVLNDGREVIGRVAGGGLVPLFMTVGRVSPTKFCAVLRDITQWKRAEEELTSAKKAAENASSQKSDFLAKMSHEIRTPLNAIIGFSEVMMEERFGPVGNERYKEYLRDIHVSGTHIMSLVNDLLDLSKIEAGKLELTFEAVGLNDVVRECAALMQPQANRERIIIRTSLSSSLPPVVADNRSLRQIILNLLSNAVKFNSAGGQVIVSTLYEESGEVVLRVRDTGQGMSEGDIVKAMEPFRQLSTSRTGGGTGLGLPLTKALVEANRAAFQIDSTPGQGTMIQITFPSTRVLAE</sequence>
<evidence type="ECO:0000256" key="3">
    <source>
        <dbReference type="ARBA" id="ARBA00012438"/>
    </source>
</evidence>
<evidence type="ECO:0000259" key="13">
    <source>
        <dbReference type="PROSITE" id="PS50109"/>
    </source>
</evidence>
<evidence type="ECO:0000256" key="12">
    <source>
        <dbReference type="SAM" id="MobiDB-lite"/>
    </source>
</evidence>
<keyword evidence="9" id="KW-0902">Two-component regulatory system</keyword>
<dbReference type="GO" id="GO:0006355">
    <property type="term" value="P:regulation of DNA-templated transcription"/>
    <property type="evidence" value="ECO:0007669"/>
    <property type="project" value="InterPro"/>
</dbReference>
<dbReference type="InterPro" id="IPR003661">
    <property type="entry name" value="HisK_dim/P_dom"/>
</dbReference>
<evidence type="ECO:0000256" key="5">
    <source>
        <dbReference type="ARBA" id="ARBA00022679"/>
    </source>
</evidence>
<feature type="region of interest" description="Disordered" evidence="12">
    <location>
        <begin position="501"/>
        <end position="526"/>
    </location>
</feature>
<feature type="compositionally biased region" description="Acidic residues" evidence="12">
    <location>
        <begin position="261"/>
        <end position="298"/>
    </location>
</feature>
<dbReference type="InterPro" id="IPR035965">
    <property type="entry name" value="PAS-like_dom_sf"/>
</dbReference>
<dbReference type="SMART" id="SM00091">
    <property type="entry name" value="PAS"/>
    <property type="match status" value="2"/>
</dbReference>
<organism evidence="15 16">
    <name type="scientific">Pleomorphomonas diazotrophica</name>
    <dbReference type="NCBI Taxonomy" id="1166257"/>
    <lineage>
        <taxon>Bacteria</taxon>
        <taxon>Pseudomonadati</taxon>
        <taxon>Pseudomonadota</taxon>
        <taxon>Alphaproteobacteria</taxon>
        <taxon>Hyphomicrobiales</taxon>
        <taxon>Pleomorphomonadaceae</taxon>
        <taxon>Pleomorphomonas</taxon>
    </lineage>
</organism>
<dbReference type="EMBL" id="PJNW01000024">
    <property type="protein sequence ID" value="PKR87198.1"/>
    <property type="molecule type" value="Genomic_DNA"/>
</dbReference>
<evidence type="ECO:0000256" key="2">
    <source>
        <dbReference type="ARBA" id="ARBA00004370"/>
    </source>
</evidence>
<evidence type="ECO:0000256" key="4">
    <source>
        <dbReference type="ARBA" id="ARBA00022553"/>
    </source>
</evidence>
<dbReference type="Pfam" id="PF00989">
    <property type="entry name" value="PAS"/>
    <property type="match status" value="1"/>
</dbReference>
<keyword evidence="8" id="KW-0067">ATP-binding</keyword>
<dbReference type="NCBIfam" id="TIGR00229">
    <property type="entry name" value="sensory_box"/>
    <property type="match status" value="1"/>
</dbReference>
<feature type="compositionally biased region" description="Acidic residues" evidence="12">
    <location>
        <begin position="629"/>
        <end position="638"/>
    </location>
</feature>
<dbReference type="Gene3D" id="3.30.450.20">
    <property type="entry name" value="PAS domain"/>
    <property type="match status" value="1"/>
</dbReference>
<feature type="compositionally biased region" description="Low complexity" evidence="12">
    <location>
        <begin position="693"/>
        <end position="703"/>
    </location>
</feature>
<dbReference type="GO" id="GO:0005886">
    <property type="term" value="C:plasma membrane"/>
    <property type="evidence" value="ECO:0007669"/>
    <property type="project" value="TreeGrafter"/>
</dbReference>
<feature type="domain" description="Histidine kinase" evidence="13">
    <location>
        <begin position="1068"/>
        <end position="1287"/>
    </location>
</feature>
<dbReference type="FunFam" id="1.10.287.130:FF:000038">
    <property type="entry name" value="Sensory transduction histidine kinase"/>
    <property type="match status" value="1"/>
</dbReference>
<feature type="coiled-coil region" evidence="11">
    <location>
        <begin position="913"/>
        <end position="940"/>
    </location>
</feature>
<dbReference type="GO" id="GO:0005524">
    <property type="term" value="F:ATP binding"/>
    <property type="evidence" value="ECO:0007669"/>
    <property type="project" value="UniProtKB-KW"/>
</dbReference>
<dbReference type="SMART" id="SM00388">
    <property type="entry name" value="HisKA"/>
    <property type="match status" value="1"/>
</dbReference>
<evidence type="ECO:0000259" key="14">
    <source>
        <dbReference type="PROSITE" id="PS50112"/>
    </source>
</evidence>
<dbReference type="InterPro" id="IPR003594">
    <property type="entry name" value="HATPase_dom"/>
</dbReference>
<comment type="caution">
    <text evidence="15">The sequence shown here is derived from an EMBL/GenBank/DDBJ whole genome shotgun (WGS) entry which is preliminary data.</text>
</comment>
<evidence type="ECO:0000256" key="7">
    <source>
        <dbReference type="ARBA" id="ARBA00022777"/>
    </source>
</evidence>
<keyword evidence="11" id="KW-0175">Coiled coil</keyword>
<dbReference type="PANTHER" id="PTHR43047">
    <property type="entry name" value="TWO-COMPONENT HISTIDINE PROTEIN KINASE"/>
    <property type="match status" value="1"/>
</dbReference>
<dbReference type="SMART" id="SM00387">
    <property type="entry name" value="HATPase_c"/>
    <property type="match status" value="1"/>
</dbReference>
<feature type="region of interest" description="Disordered" evidence="12">
    <location>
        <begin position="259"/>
        <end position="364"/>
    </location>
</feature>
<feature type="region of interest" description="Disordered" evidence="12">
    <location>
        <begin position="558"/>
        <end position="585"/>
    </location>
</feature>
<keyword evidence="16" id="KW-1185">Reference proteome</keyword>
<dbReference type="PROSITE" id="PS50109">
    <property type="entry name" value="HIS_KIN"/>
    <property type="match status" value="1"/>
</dbReference>